<feature type="compositionally biased region" description="Basic and acidic residues" evidence="1">
    <location>
        <begin position="1121"/>
        <end position="1146"/>
    </location>
</feature>
<evidence type="ECO:0000259" key="2">
    <source>
        <dbReference type="Pfam" id="PF24054"/>
    </source>
</evidence>
<feature type="compositionally biased region" description="Polar residues" evidence="1">
    <location>
        <begin position="734"/>
        <end position="744"/>
    </location>
</feature>
<feature type="compositionally biased region" description="Acidic residues" evidence="1">
    <location>
        <begin position="575"/>
        <end position="594"/>
    </location>
</feature>
<feature type="compositionally biased region" description="Basic and acidic residues" evidence="1">
    <location>
        <begin position="1369"/>
        <end position="1383"/>
    </location>
</feature>
<accession>A0A8H4LGE1</accession>
<feature type="compositionally biased region" description="Basic residues" evidence="1">
    <location>
        <begin position="643"/>
        <end position="658"/>
    </location>
</feature>
<sequence>MSSQTIRLCLTIRRHGVPDLKLAWACTTLDDLLVSGLLEQINEVIPLESADWGLEDYAVELFGGKRDSYELLHFQQVSNILKEEDEVLIRALSTNDLRRRRLNGRRQISTDGKHLIDGLAFGRPWLKVPRDRPSLDLPPRKRARITREEELDENDDSYADEEDQSEQLLLEGSQSQTVDEPGSVRVRARFLDIDPTVDLEDEDEDLDSYDREFLPIRRPEEEEPMMYNEDETSEDDEPDVDLSEELRLLNEDNALVEQTPPVEEQSLLSGDDSQNPQALLPLQHPQGSFPLQHPQAGLPVQSSQAQLPSQNRQNLLALHSATLSLLDQITALRAAFPLSPITSIQSEVLSQNGDLWAAFEALKESNDPAISFDEVMDRALIGGLDHNPLQPPGEQSPMMEGFGNQELQLPGHTRPANSARPLIEEIEAAEDPVRNLIGKVEDEPISTSRPLISVVQDDTDTSSSSDSESESESESDSESDSDDESDDDLEDSSSESDSDNDSDGPPIDPSQMRGTGFSDRRPPYDDDATTTSSSEDSDSSSDSDSNSDANEAAVAVNHSTGHDSDESSDSSSDSSSDDDSSSSDDSESDSEPEEVSSKPGARAETSPTSHVPAVPEPSAEAKAPDSASQSIEEPSKPGSGLTRTKKRNARRRDAKRLKAFQALEDTPSQSSINENPSENAELLARKRALLSVVSDEPEDEALAAPVEIAPEEANGTKATAKANETPVSEAPQEAVSSAEPTSAQRRLKVDMGAGRRLLFGALGLKNPKSKADEAKLRKTLMKDVKPLENPCVQGDDHEVNGVEAAVEQSDEDPDAWRASISYRGVECCHDGMMLGEPPFPFVQRWDPQQQYGSMRKRKRSSQNFYDESYYDEDSQWNGNEAEWDDNSQKKKKSKKRKSKGRNDEEESSNSPFGARPENDDADVVLNYDDVPTKARPESSQFTDMDDLPSLPSDLGTLPSLDFSEIKPGMVITWKQLLLSKATNWQPEIASVTGLILSISEDSSLHVLLAKRDREQDDREYDEHTGKRVYAKFEAPDLEEDDDTEDDGRREIPWGEMMEPKLVQQAPSPTMLETPANGTEPPAELNTTEENAPRENGEPTSDNKVSKRQDRDETMAEELDTQEVRAEVEADLREREAARRAAEHDKSTSIPSGQMPPRLELTASGDDTPISTLVRPADTSSDMTNSPSRQLQETIHAAMVREQLPLSHNSEGMAEEKAEKTGDEKVDDAAEAMDINMEESGPGVEEPLLDAVIPDSIPSPELPPLPSKESIPIDHRTLAVPSSVGSIRSGRQPPSNSGLEDLPEERVEDSVVAETTPRPRERTPSPQSSPKVSSPFPSLEEIFHTAVTSRQTQSPGRSTQQSVLRSLKPGRGDLEYEEAMRKLDEGEEESDRSPDRNKSIRSLFPNATQPEPSESLPKLRSPKIGSPQVDAPKAEAPTTPPKSQKVKRESPFVIPEGSQVIELSSSPPSVEFTEHYAQDSEDETYEDSPLPRGSGWVQKKVSNVRTRSRGKSLPAATASSNANSRARLPRGRTSLPPARDVTASAFSQIKGRRKSTRKF</sequence>
<feature type="compositionally biased region" description="Basic residues" evidence="1">
    <location>
        <begin position="889"/>
        <end position="899"/>
    </location>
</feature>
<feature type="compositionally biased region" description="Basic residues" evidence="1">
    <location>
        <begin position="1549"/>
        <end position="1558"/>
    </location>
</feature>
<feature type="region of interest" description="Disordered" evidence="1">
    <location>
        <begin position="252"/>
        <end position="299"/>
    </location>
</feature>
<feature type="compositionally biased region" description="Basic and acidic residues" evidence="1">
    <location>
        <begin position="1013"/>
        <end position="1025"/>
    </location>
</feature>
<dbReference type="InterPro" id="IPR055781">
    <property type="entry name" value="DUF7357"/>
</dbReference>
<feature type="compositionally biased region" description="Basic and acidic residues" evidence="1">
    <location>
        <begin position="1213"/>
        <end position="1227"/>
    </location>
</feature>
<dbReference type="EMBL" id="JAADYS010000634">
    <property type="protein sequence ID" value="KAF4468306.1"/>
    <property type="molecule type" value="Genomic_DNA"/>
</dbReference>
<feature type="compositionally biased region" description="Low complexity" evidence="1">
    <location>
        <begin position="1511"/>
        <end position="1525"/>
    </location>
</feature>
<feature type="region of interest" description="Disordered" evidence="1">
    <location>
        <begin position="439"/>
        <end position="679"/>
    </location>
</feature>
<feature type="compositionally biased region" description="Polar residues" evidence="1">
    <location>
        <begin position="266"/>
        <end position="277"/>
    </location>
</feature>
<feature type="compositionally biased region" description="Polar residues" evidence="1">
    <location>
        <begin position="1345"/>
        <end position="1363"/>
    </location>
</feature>
<feature type="compositionally biased region" description="Polar residues" evidence="1">
    <location>
        <begin position="1177"/>
        <end position="1189"/>
    </location>
</feature>
<name>A0A8H4LGE1_9HYPO</name>
<feature type="domain" description="DUF7357" evidence="2">
    <location>
        <begin position="6"/>
        <end position="140"/>
    </location>
</feature>
<gene>
    <name evidence="3" type="ORF">FALBO_4818</name>
</gene>
<feature type="compositionally biased region" description="Low complexity" evidence="1">
    <location>
        <begin position="166"/>
        <end position="176"/>
    </location>
</feature>
<feature type="compositionally biased region" description="Polar residues" evidence="1">
    <location>
        <begin position="666"/>
        <end position="678"/>
    </location>
</feature>
<reference evidence="3 4" key="1">
    <citation type="submission" date="2020-01" db="EMBL/GenBank/DDBJ databases">
        <title>Identification and distribution of gene clusters putatively required for synthesis of sphingolipid metabolism inhibitors in phylogenetically diverse species of the filamentous fungus Fusarium.</title>
        <authorList>
            <person name="Kim H.-S."/>
            <person name="Busman M."/>
            <person name="Brown D.W."/>
            <person name="Divon H."/>
            <person name="Uhlig S."/>
            <person name="Proctor R.H."/>
        </authorList>
    </citation>
    <scope>NUCLEOTIDE SEQUENCE [LARGE SCALE GENOMIC DNA]</scope>
    <source>
        <strain evidence="3 4">NRRL 20459</strain>
    </source>
</reference>
<feature type="compositionally biased region" description="Low complexity" evidence="1">
    <location>
        <begin position="542"/>
        <end position="553"/>
    </location>
</feature>
<feature type="region of interest" description="Disordered" evidence="1">
    <location>
        <begin position="137"/>
        <end position="183"/>
    </location>
</feature>
<dbReference type="Pfam" id="PF24054">
    <property type="entry name" value="DUF7357"/>
    <property type="match status" value="1"/>
</dbReference>
<feature type="compositionally biased region" description="Acidic residues" evidence="1">
    <location>
        <begin position="149"/>
        <end position="165"/>
    </location>
</feature>
<feature type="region of interest" description="Disordered" evidence="1">
    <location>
        <begin position="1201"/>
        <end position="1558"/>
    </location>
</feature>
<protein>
    <recommendedName>
        <fullName evidence="2">DUF7357 domain-containing protein</fullName>
    </recommendedName>
</protein>
<feature type="region of interest" description="Disordered" evidence="1">
    <location>
        <begin position="1013"/>
        <end position="1189"/>
    </location>
</feature>
<evidence type="ECO:0000313" key="3">
    <source>
        <dbReference type="EMBL" id="KAF4468306.1"/>
    </source>
</evidence>
<comment type="caution">
    <text evidence="3">The sequence shown here is derived from an EMBL/GenBank/DDBJ whole genome shotgun (WGS) entry which is preliminary data.</text>
</comment>
<feature type="region of interest" description="Disordered" evidence="1">
    <location>
        <begin position="837"/>
        <end position="922"/>
    </location>
</feature>
<evidence type="ECO:0000256" key="1">
    <source>
        <dbReference type="SAM" id="MobiDB-lite"/>
    </source>
</evidence>
<feature type="compositionally biased region" description="Acidic residues" evidence="1">
    <location>
        <begin position="221"/>
        <end position="240"/>
    </location>
</feature>
<proteinExistence type="predicted"/>
<evidence type="ECO:0000313" key="4">
    <source>
        <dbReference type="Proteomes" id="UP000554235"/>
    </source>
</evidence>
<dbReference type="OrthoDB" id="5368821at2759"/>
<dbReference type="Proteomes" id="UP000554235">
    <property type="component" value="Unassembled WGS sequence"/>
</dbReference>
<feature type="compositionally biased region" description="Basic and acidic residues" evidence="1">
    <location>
        <begin position="1103"/>
        <end position="1113"/>
    </location>
</feature>
<keyword evidence="4" id="KW-1185">Reference proteome</keyword>
<feature type="compositionally biased region" description="Acidic residues" evidence="1">
    <location>
        <begin position="1035"/>
        <end position="1045"/>
    </location>
</feature>
<feature type="compositionally biased region" description="Acidic residues" evidence="1">
    <location>
        <begin position="467"/>
        <end position="502"/>
    </location>
</feature>
<feature type="compositionally biased region" description="Low complexity" evidence="1">
    <location>
        <begin position="1323"/>
        <end position="1337"/>
    </location>
</feature>
<feature type="region of interest" description="Disordered" evidence="1">
    <location>
        <begin position="696"/>
        <end position="749"/>
    </location>
</feature>
<feature type="region of interest" description="Disordered" evidence="1">
    <location>
        <begin position="212"/>
        <end position="240"/>
    </location>
</feature>
<organism evidence="3 4">
    <name type="scientific">Fusarium albosuccineum</name>
    <dbReference type="NCBI Taxonomy" id="1237068"/>
    <lineage>
        <taxon>Eukaryota</taxon>
        <taxon>Fungi</taxon>
        <taxon>Dikarya</taxon>
        <taxon>Ascomycota</taxon>
        <taxon>Pezizomycotina</taxon>
        <taxon>Sordariomycetes</taxon>
        <taxon>Hypocreomycetidae</taxon>
        <taxon>Hypocreales</taxon>
        <taxon>Nectriaceae</taxon>
        <taxon>Fusarium</taxon>
        <taxon>Fusarium decemcellulare species complex</taxon>
    </lineage>
</organism>